<dbReference type="EMBL" id="CAJVPY010047695">
    <property type="protein sequence ID" value="CAG8811559.1"/>
    <property type="molecule type" value="Genomic_DNA"/>
</dbReference>
<dbReference type="PANTHER" id="PTHR46954">
    <property type="entry name" value="C2H2-TYPE DOMAIN-CONTAINING PROTEIN"/>
    <property type="match status" value="1"/>
</dbReference>
<dbReference type="OrthoDB" id="2415891at2759"/>
<dbReference type="AlphaFoldDB" id="A0A9N9K7V8"/>
<protein>
    <submittedName>
        <fullName evidence="1">952_t:CDS:1</fullName>
    </submittedName>
</protein>
<comment type="caution">
    <text evidence="1">The sequence shown here is derived from an EMBL/GenBank/DDBJ whole genome shotgun (WGS) entry which is preliminary data.</text>
</comment>
<evidence type="ECO:0000313" key="1">
    <source>
        <dbReference type="EMBL" id="CAG8811559.1"/>
    </source>
</evidence>
<keyword evidence="2" id="KW-1185">Reference proteome</keyword>
<sequence length="118" mass="13650">PILMKLEYRVELPDHDWVVAKRHKLIPSVYAVLELILDIQKDKYEQAEAVTYLGPMFIRIRSGKHDSSTAYSHGKDFDDLMVEKKLYNFTTTNGQPKPMVVMISNSGPDENPHYRKTV</sequence>
<gene>
    <name evidence="1" type="ORF">DERYTH_LOCUS25482</name>
</gene>
<evidence type="ECO:0000313" key="2">
    <source>
        <dbReference type="Proteomes" id="UP000789405"/>
    </source>
</evidence>
<name>A0A9N9K7V8_9GLOM</name>
<dbReference type="PANTHER" id="PTHR46954:SF1">
    <property type="entry name" value="C2H2-TYPE DOMAIN-CONTAINING PROTEIN"/>
    <property type="match status" value="1"/>
</dbReference>
<proteinExistence type="predicted"/>
<dbReference type="Proteomes" id="UP000789405">
    <property type="component" value="Unassembled WGS sequence"/>
</dbReference>
<accession>A0A9N9K7V8</accession>
<organism evidence="1 2">
    <name type="scientific">Dentiscutata erythropus</name>
    <dbReference type="NCBI Taxonomy" id="1348616"/>
    <lineage>
        <taxon>Eukaryota</taxon>
        <taxon>Fungi</taxon>
        <taxon>Fungi incertae sedis</taxon>
        <taxon>Mucoromycota</taxon>
        <taxon>Glomeromycotina</taxon>
        <taxon>Glomeromycetes</taxon>
        <taxon>Diversisporales</taxon>
        <taxon>Gigasporaceae</taxon>
        <taxon>Dentiscutata</taxon>
    </lineage>
</organism>
<feature type="non-terminal residue" evidence="1">
    <location>
        <position position="1"/>
    </location>
</feature>
<reference evidence="1" key="1">
    <citation type="submission" date="2021-06" db="EMBL/GenBank/DDBJ databases">
        <authorList>
            <person name="Kallberg Y."/>
            <person name="Tangrot J."/>
            <person name="Rosling A."/>
        </authorList>
    </citation>
    <scope>NUCLEOTIDE SEQUENCE</scope>
    <source>
        <strain evidence="1">MA453B</strain>
    </source>
</reference>